<evidence type="ECO:0000313" key="3">
    <source>
        <dbReference type="EMBL" id="AQP49619.1"/>
    </source>
</evidence>
<proteinExistence type="predicted"/>
<accession>A0A1Q2CU32</accession>
<dbReference type="AlphaFoldDB" id="A0A1Q2CU32"/>
<sequence>MSHAPVNASELSCAEYTEELTQFRMGLLDEADTEVAQQHLYACPDCRLFTHQVETVTDLVADAEPHDLPHLPDSVSLLLHDIVDGEAERPSDPSEITRLLFGLARSLAPHAAEDLVQETLLSAFEESPRGLDPLSLARDLADRAFAEPEPMVRSLGDYRTRAENQTAELDPDADTAEFFYPDFYDIGPDAGRHIDAPNRWGQTSTLSPDDEVFTTDLYRVVDGAIARLADPLGQLVQLVDINDVSLADAAYVLRLDKVDAVDALHRARIHLRGVVNEYMAVRA</sequence>
<evidence type="ECO:0000256" key="2">
    <source>
        <dbReference type="ARBA" id="ARBA00023163"/>
    </source>
</evidence>
<evidence type="ECO:0008006" key="5">
    <source>
        <dbReference type="Google" id="ProtNLM"/>
    </source>
</evidence>
<dbReference type="Proteomes" id="UP000188235">
    <property type="component" value="Chromosome"/>
</dbReference>
<keyword evidence="2" id="KW-0804">Transcription</keyword>
<dbReference type="EMBL" id="CP019607">
    <property type="protein sequence ID" value="AQP49619.1"/>
    <property type="molecule type" value="Genomic_DNA"/>
</dbReference>
<name>A0A1Q2CU32_9ACTN</name>
<organism evidence="3 4">
    <name type="scientific">Tessaracoccus flavescens</name>
    <dbReference type="NCBI Taxonomy" id="399497"/>
    <lineage>
        <taxon>Bacteria</taxon>
        <taxon>Bacillati</taxon>
        <taxon>Actinomycetota</taxon>
        <taxon>Actinomycetes</taxon>
        <taxon>Propionibacteriales</taxon>
        <taxon>Propionibacteriaceae</taxon>
        <taxon>Tessaracoccus</taxon>
    </lineage>
</organism>
<dbReference type="InterPro" id="IPR041916">
    <property type="entry name" value="Anti_sigma_zinc_sf"/>
</dbReference>
<dbReference type="RefSeq" id="WP_077347088.1">
    <property type="nucleotide sequence ID" value="NZ_CP019607.1"/>
</dbReference>
<evidence type="ECO:0000256" key="1">
    <source>
        <dbReference type="ARBA" id="ARBA00023015"/>
    </source>
</evidence>
<evidence type="ECO:0000313" key="4">
    <source>
        <dbReference type="Proteomes" id="UP000188235"/>
    </source>
</evidence>
<dbReference type="KEGG" id="tfa:BW733_00990"/>
<keyword evidence="1" id="KW-0805">Transcription regulation</keyword>
<dbReference type="STRING" id="399497.BW733_00990"/>
<reference evidence="3 4" key="1">
    <citation type="journal article" date="2008" name="Int. J. Syst. Evol. Microbiol.">
        <title>Tessaracoccus flavescens sp. nov., isolated from marine sediment.</title>
        <authorList>
            <person name="Lee D.W."/>
            <person name="Lee S.D."/>
        </authorList>
    </citation>
    <scope>NUCLEOTIDE SEQUENCE [LARGE SCALE GENOMIC DNA]</scope>
    <source>
        <strain evidence="3 4">SST-39T</strain>
    </source>
</reference>
<dbReference type="Gene3D" id="1.10.10.1320">
    <property type="entry name" value="Anti-sigma factor, zinc-finger domain"/>
    <property type="match status" value="1"/>
</dbReference>
<dbReference type="OrthoDB" id="5242431at2"/>
<protein>
    <recommendedName>
        <fullName evidence="5">Zinc-finger domain-containing protein</fullName>
    </recommendedName>
</protein>
<keyword evidence="4" id="KW-1185">Reference proteome</keyword>
<gene>
    <name evidence="3" type="ORF">BW733_00990</name>
</gene>